<evidence type="ECO:0000313" key="3">
    <source>
        <dbReference type="Proteomes" id="UP000214747"/>
    </source>
</evidence>
<proteinExistence type="predicted"/>
<evidence type="ECO:0000256" key="1">
    <source>
        <dbReference type="SAM" id="MobiDB-lite"/>
    </source>
</evidence>
<dbReference type="Proteomes" id="UP000214747">
    <property type="component" value="Unassembled WGS sequence"/>
</dbReference>
<gene>
    <name evidence="2" type="ORF">CEJ45_22225</name>
</gene>
<sequence>MMISGTQATTLAASKLSSTAPQAAADPDARQAGASTKVTISAEALQKASVGEAQKDELASPYRLTGTATLLSSLDLAVYQMPENLIKEMEVRSKEEAARNALNSQYAREHAYQTVGQVLVNGQLVAEVNDAGGYGSIKNAIPGLSEAPLNPQQRLEEIAQALKGQGKVEIRTSDFLPGLGGGGGPGAPESMLPAFTARSIHEIFAEAIEAAGRSRPGGSPAPESAAS</sequence>
<dbReference type="EMBL" id="NJGV01000028">
    <property type="protein sequence ID" value="OWY32225.1"/>
    <property type="molecule type" value="Genomic_DNA"/>
</dbReference>
<accession>A0A225SNC1</accession>
<reference evidence="2 3" key="1">
    <citation type="journal article" date="2010" name="Int. J. Syst. Evol. Microbiol.">
        <title>Reclassification of Herbaspirillum putei as a later heterotypic synonym of Herbaspirillum huttiense, with the description of H. huttiense subsp. huttiense subsp. nov. and H. huttiense subsp. putei subsp. nov., comb. nov., and description of Herbaspirillum aquaticum sp. nov.</title>
        <authorList>
            <person name="Dobritsa A.P."/>
            <person name="Reddy M.C."/>
            <person name="Samadpour M."/>
        </authorList>
    </citation>
    <scope>NUCLEOTIDE SEQUENCE [LARGE SCALE GENOMIC DNA]</scope>
    <source>
        <strain evidence="2 3">IEH 4430</strain>
    </source>
</reference>
<feature type="region of interest" description="Disordered" evidence="1">
    <location>
        <begin position="208"/>
        <end position="227"/>
    </location>
</feature>
<evidence type="ECO:0000313" key="2">
    <source>
        <dbReference type="EMBL" id="OWY32225.1"/>
    </source>
</evidence>
<keyword evidence="3" id="KW-1185">Reference proteome</keyword>
<protein>
    <submittedName>
        <fullName evidence="2">Uncharacterized protein</fullName>
    </submittedName>
</protein>
<comment type="caution">
    <text evidence="2">The sequence shown here is derived from an EMBL/GenBank/DDBJ whole genome shotgun (WGS) entry which is preliminary data.</text>
</comment>
<dbReference type="RefSeq" id="WP_088757229.1">
    <property type="nucleotide sequence ID" value="NZ_NJGV01000028.1"/>
</dbReference>
<organism evidence="2 3">
    <name type="scientific">Herbaspirillum aquaticum</name>
    <dbReference type="NCBI Taxonomy" id="568783"/>
    <lineage>
        <taxon>Bacteria</taxon>
        <taxon>Pseudomonadati</taxon>
        <taxon>Pseudomonadota</taxon>
        <taxon>Betaproteobacteria</taxon>
        <taxon>Burkholderiales</taxon>
        <taxon>Oxalobacteraceae</taxon>
        <taxon>Herbaspirillum</taxon>
    </lineage>
</organism>
<name>A0A225SNC1_9BURK</name>
<dbReference type="AlphaFoldDB" id="A0A225SNC1"/>